<evidence type="ECO:0000313" key="3">
    <source>
        <dbReference type="Proteomes" id="UP000051952"/>
    </source>
</evidence>
<protein>
    <submittedName>
        <fullName evidence="2">Nucleotidyl transferase, putative</fullName>
    </submittedName>
</protein>
<sequence length="276" mass="30502">MSSSSSASAVVQLLFPMGGLGTRFSNIGITTPKPLIHVDGKAMIFKAVSSFDGLVQRGEGRIRVRLIFIVRQEHEDQFLLRTKLAEVFAEQANVEVVFVMMLSDTRGAAETCLLAKDVLIPEAPVVIMDCDTYFRSAKYEDVLMKMALEQQGDKNGIAGLLVHFRSRALRYSYALVNEETGYVVRTAEKDPISDMSLIGAYAFGSGKLFVDAAEQLVASPIDPEKGVKEYYISLVFNFLLDAGRKVVAVERDDYASFGTPEELALYNEGKQSWVTE</sequence>
<organism evidence="2 3">
    <name type="scientific">Bodo saltans</name>
    <name type="common">Flagellated protozoan</name>
    <dbReference type="NCBI Taxonomy" id="75058"/>
    <lineage>
        <taxon>Eukaryota</taxon>
        <taxon>Discoba</taxon>
        <taxon>Euglenozoa</taxon>
        <taxon>Kinetoplastea</taxon>
        <taxon>Metakinetoplastina</taxon>
        <taxon>Eubodonida</taxon>
        <taxon>Bodonidae</taxon>
        <taxon>Bodo</taxon>
    </lineage>
</organism>
<dbReference type="SUPFAM" id="SSF53448">
    <property type="entry name" value="Nucleotide-diphospho-sugar transferases"/>
    <property type="match status" value="1"/>
</dbReference>
<dbReference type="Proteomes" id="UP000051952">
    <property type="component" value="Unassembled WGS sequence"/>
</dbReference>
<feature type="domain" description="Nucleotidyl transferase" evidence="1">
    <location>
        <begin position="18"/>
        <end position="217"/>
    </location>
</feature>
<evidence type="ECO:0000259" key="1">
    <source>
        <dbReference type="Pfam" id="PF00483"/>
    </source>
</evidence>
<keyword evidence="3" id="KW-1185">Reference proteome</keyword>
<dbReference type="GO" id="GO:0016740">
    <property type="term" value="F:transferase activity"/>
    <property type="evidence" value="ECO:0007669"/>
    <property type="project" value="UniProtKB-KW"/>
</dbReference>
<reference evidence="3" key="1">
    <citation type="submission" date="2015-09" db="EMBL/GenBank/DDBJ databases">
        <authorList>
            <consortium name="Pathogen Informatics"/>
        </authorList>
    </citation>
    <scope>NUCLEOTIDE SEQUENCE [LARGE SCALE GENOMIC DNA]</scope>
    <source>
        <strain evidence="3">Lake Konstanz</strain>
    </source>
</reference>
<name>A0A0S4JJ33_BODSA</name>
<keyword evidence="2" id="KW-0808">Transferase</keyword>
<evidence type="ECO:0000313" key="2">
    <source>
        <dbReference type="EMBL" id="CUG89252.1"/>
    </source>
</evidence>
<dbReference type="InterPro" id="IPR029044">
    <property type="entry name" value="Nucleotide-diphossugar_trans"/>
</dbReference>
<accession>A0A0S4JJ33</accession>
<dbReference type="Pfam" id="PF00483">
    <property type="entry name" value="NTP_transferase"/>
    <property type="match status" value="1"/>
</dbReference>
<dbReference type="AlphaFoldDB" id="A0A0S4JJ33"/>
<proteinExistence type="predicted"/>
<dbReference type="InterPro" id="IPR005835">
    <property type="entry name" value="NTP_transferase_dom"/>
</dbReference>
<dbReference type="Gene3D" id="3.90.550.10">
    <property type="entry name" value="Spore Coat Polysaccharide Biosynthesis Protein SpsA, Chain A"/>
    <property type="match status" value="1"/>
</dbReference>
<dbReference type="EMBL" id="CYKH01001716">
    <property type="protein sequence ID" value="CUG89252.1"/>
    <property type="molecule type" value="Genomic_DNA"/>
</dbReference>
<dbReference type="VEuPathDB" id="TriTrypDB:BSAL_20100"/>
<dbReference type="OMA" id="IAPLYNH"/>
<gene>
    <name evidence="2" type="ORF">BSAL_20100</name>
</gene>
<dbReference type="OrthoDB" id="10259470at2759"/>